<sequence>MRKGLKETYDWYESRGKQLIDKYTNVGEYVKKYNKVNGTNEVSGVYMICFNNLPIAIGESSQMGVRFMEHVRALEEDGKELWGVNIEEIKAGKITIKIEVLKTGLLNEIDRRDAEIGEINEYQPIFQVEYEKYYPNDKAQKQNGRWLLRHEIREDQYIKRKYRRERIKEFLDL</sequence>
<dbReference type="Proteomes" id="UP000030012">
    <property type="component" value="Unassembled WGS sequence"/>
</dbReference>
<proteinExistence type="predicted"/>
<gene>
    <name evidence="1" type="ORF">Z968_12690</name>
</gene>
<dbReference type="OrthoDB" id="9871399at2"/>
<evidence type="ECO:0000313" key="1">
    <source>
        <dbReference type="EMBL" id="KGM92797.1"/>
    </source>
</evidence>
<reference evidence="1 2" key="1">
    <citation type="submission" date="2014-01" db="EMBL/GenBank/DDBJ databases">
        <title>Plasmidome dynamics in the species complex Clostridium novyi sensu lato converts strains of independent lineages into distinctly different pathogens.</title>
        <authorList>
            <person name="Skarin H."/>
            <person name="Segerman B."/>
        </authorList>
    </citation>
    <scope>NUCLEOTIDE SEQUENCE [LARGE SCALE GENOMIC DNA]</scope>
    <source>
        <strain evidence="1 2">4552</strain>
    </source>
</reference>
<organism evidence="1 2">
    <name type="scientific">Clostridium novyi A str. 4552</name>
    <dbReference type="NCBI Taxonomy" id="1444289"/>
    <lineage>
        <taxon>Bacteria</taxon>
        <taxon>Bacillati</taxon>
        <taxon>Bacillota</taxon>
        <taxon>Clostridia</taxon>
        <taxon>Eubacteriales</taxon>
        <taxon>Clostridiaceae</taxon>
        <taxon>Clostridium</taxon>
    </lineage>
</organism>
<dbReference type="RefSeq" id="WP_018579522.1">
    <property type="nucleotide sequence ID" value="NZ_JENJ01000117.1"/>
</dbReference>
<protein>
    <submittedName>
        <fullName evidence="1">Uncharacterized protein</fullName>
    </submittedName>
</protein>
<accession>A0A0A0HW64</accession>
<comment type="caution">
    <text evidence="1">The sequence shown here is derived from an EMBL/GenBank/DDBJ whole genome shotgun (WGS) entry which is preliminary data.</text>
</comment>
<dbReference type="EMBL" id="JENJ01000117">
    <property type="protein sequence ID" value="KGM92797.1"/>
    <property type="molecule type" value="Genomic_DNA"/>
</dbReference>
<evidence type="ECO:0000313" key="2">
    <source>
        <dbReference type="Proteomes" id="UP000030012"/>
    </source>
</evidence>
<name>A0A0A0HW64_CLONO</name>
<dbReference type="AlphaFoldDB" id="A0A0A0HW64"/>